<organism evidence="1">
    <name type="scientific">marine metagenome</name>
    <dbReference type="NCBI Taxonomy" id="408172"/>
    <lineage>
        <taxon>unclassified sequences</taxon>
        <taxon>metagenomes</taxon>
        <taxon>ecological metagenomes</taxon>
    </lineage>
</organism>
<dbReference type="AlphaFoldDB" id="A0A382EVH7"/>
<protein>
    <submittedName>
        <fullName evidence="1">Uncharacterized protein</fullName>
    </submittedName>
</protein>
<reference evidence="1" key="1">
    <citation type="submission" date="2018-05" db="EMBL/GenBank/DDBJ databases">
        <authorList>
            <person name="Lanie J.A."/>
            <person name="Ng W.-L."/>
            <person name="Kazmierczak K.M."/>
            <person name="Andrzejewski T.M."/>
            <person name="Davidsen T.M."/>
            <person name="Wayne K.J."/>
            <person name="Tettelin H."/>
            <person name="Glass J.I."/>
            <person name="Rusch D."/>
            <person name="Podicherti R."/>
            <person name="Tsui H.-C.T."/>
            <person name="Winkler M.E."/>
        </authorList>
    </citation>
    <scope>NUCLEOTIDE SEQUENCE</scope>
</reference>
<dbReference type="EMBL" id="UINC01046431">
    <property type="protein sequence ID" value="SVB54445.1"/>
    <property type="molecule type" value="Genomic_DNA"/>
</dbReference>
<gene>
    <name evidence="1" type="ORF">METZ01_LOCUS207299</name>
</gene>
<accession>A0A382EVH7</accession>
<name>A0A382EVH7_9ZZZZ</name>
<sequence>MAPVLHSCTSYLFGYTGFQRRAQDDVTVTLGIEPGLGL</sequence>
<evidence type="ECO:0000313" key="1">
    <source>
        <dbReference type="EMBL" id="SVB54445.1"/>
    </source>
</evidence>
<proteinExistence type="predicted"/>